<feature type="chain" id="PRO_5037688415" description="Lysozyme inhibitor LprI-like N-terminal domain-containing protein" evidence="1">
    <location>
        <begin position="21"/>
        <end position="181"/>
    </location>
</feature>
<evidence type="ECO:0000313" key="3">
    <source>
        <dbReference type="EMBL" id="GGA59562.1"/>
    </source>
</evidence>
<dbReference type="RefSeq" id="WP_206513473.1">
    <property type="nucleotide sequence ID" value="NZ_BMKB01000005.1"/>
</dbReference>
<organism evidence="3 4">
    <name type="scientific">Pelagibacterium lentulum</name>
    <dbReference type="NCBI Taxonomy" id="2029865"/>
    <lineage>
        <taxon>Bacteria</taxon>
        <taxon>Pseudomonadati</taxon>
        <taxon>Pseudomonadota</taxon>
        <taxon>Alphaproteobacteria</taxon>
        <taxon>Hyphomicrobiales</taxon>
        <taxon>Devosiaceae</taxon>
        <taxon>Pelagibacterium</taxon>
    </lineage>
</organism>
<dbReference type="AlphaFoldDB" id="A0A916W1X0"/>
<dbReference type="Proteomes" id="UP000596977">
    <property type="component" value="Unassembled WGS sequence"/>
</dbReference>
<sequence>MHKKVVSALIIAMLASPAIAQQADQDVTGFSSADRQAMEQCTNHARLVESQTQALNDAGQAVPEDMPRSLADCIGVASNICQEQPGGASTIGIVDCLARETAWWDGLLNSHYQDLLATNDPEPADGLRKAQRAWMAFRDADCAFQYSVWGEGSMRSIAGASCTLDHTARRAIDLEALLATH</sequence>
<dbReference type="InterPro" id="IPR009739">
    <property type="entry name" value="LprI-like_N"/>
</dbReference>
<dbReference type="PANTHER" id="PTHR39176">
    <property type="entry name" value="PERIPLASMIC PROTEIN-RELATED"/>
    <property type="match status" value="1"/>
</dbReference>
<dbReference type="Gene3D" id="1.20.1270.180">
    <property type="match status" value="1"/>
</dbReference>
<evidence type="ECO:0000313" key="4">
    <source>
        <dbReference type="Proteomes" id="UP000596977"/>
    </source>
</evidence>
<dbReference type="EMBL" id="BMKB01000005">
    <property type="protein sequence ID" value="GGA59562.1"/>
    <property type="molecule type" value="Genomic_DNA"/>
</dbReference>
<keyword evidence="4" id="KW-1185">Reference proteome</keyword>
<dbReference type="PANTHER" id="PTHR39176:SF1">
    <property type="entry name" value="PERIPLASMIC PROTEIN"/>
    <property type="match status" value="1"/>
</dbReference>
<reference evidence="3 4" key="1">
    <citation type="journal article" date="2014" name="Int. J. Syst. Evol. Microbiol.">
        <title>Complete genome sequence of Corynebacterium casei LMG S-19264T (=DSM 44701T), isolated from a smear-ripened cheese.</title>
        <authorList>
            <consortium name="US DOE Joint Genome Institute (JGI-PGF)"/>
            <person name="Walter F."/>
            <person name="Albersmeier A."/>
            <person name="Kalinowski J."/>
            <person name="Ruckert C."/>
        </authorList>
    </citation>
    <scope>NUCLEOTIDE SEQUENCE [LARGE SCALE GENOMIC DNA]</scope>
    <source>
        <strain evidence="3 4">CGMCC 1.15896</strain>
    </source>
</reference>
<feature type="domain" description="Lysozyme inhibitor LprI-like N-terminal" evidence="2">
    <location>
        <begin position="81"/>
        <end position="174"/>
    </location>
</feature>
<protein>
    <recommendedName>
        <fullName evidence="2">Lysozyme inhibitor LprI-like N-terminal domain-containing protein</fullName>
    </recommendedName>
</protein>
<accession>A0A916W1X0</accession>
<evidence type="ECO:0000259" key="2">
    <source>
        <dbReference type="Pfam" id="PF07007"/>
    </source>
</evidence>
<gene>
    <name evidence="3" type="ORF">GCM10011499_32160</name>
</gene>
<proteinExistence type="predicted"/>
<keyword evidence="1" id="KW-0732">Signal</keyword>
<feature type="signal peptide" evidence="1">
    <location>
        <begin position="1"/>
        <end position="20"/>
    </location>
</feature>
<evidence type="ECO:0000256" key="1">
    <source>
        <dbReference type="SAM" id="SignalP"/>
    </source>
</evidence>
<name>A0A916W1X0_9HYPH</name>
<comment type="caution">
    <text evidence="3">The sequence shown here is derived from an EMBL/GenBank/DDBJ whole genome shotgun (WGS) entry which is preliminary data.</text>
</comment>
<dbReference type="Pfam" id="PF07007">
    <property type="entry name" value="LprI"/>
    <property type="match status" value="1"/>
</dbReference>